<protein>
    <submittedName>
        <fullName evidence="1">Uncharacterized protein</fullName>
    </submittedName>
</protein>
<proteinExistence type="predicted"/>
<evidence type="ECO:0000313" key="2">
    <source>
        <dbReference type="Proteomes" id="UP000265562"/>
    </source>
</evidence>
<dbReference type="InterPro" id="IPR043756">
    <property type="entry name" value="DUF5702"/>
</dbReference>
<reference evidence="1 2" key="1">
    <citation type="submission" date="2018-09" db="EMBL/GenBank/DDBJ databases">
        <title>Genome sequencing of Lachnoanaerobaculum umeaense DSM 23576.</title>
        <authorList>
            <person name="Kook J.-K."/>
            <person name="Park S.-N."/>
            <person name="Lim Y.K."/>
        </authorList>
    </citation>
    <scope>NUCLEOTIDE SEQUENCE [LARGE SCALE GENOMIC DNA]</scope>
    <source>
        <strain evidence="2">DSM 23576 \ CCUG 58757</strain>
    </source>
</reference>
<dbReference type="OrthoDB" id="5135382at2"/>
<dbReference type="Pfam" id="PF18960">
    <property type="entry name" value="DUF5702"/>
    <property type="match status" value="1"/>
</dbReference>
<name>A0A385Q216_9FIRM</name>
<gene>
    <name evidence="1" type="ORF">D4A81_00765</name>
</gene>
<evidence type="ECO:0000313" key="1">
    <source>
        <dbReference type="EMBL" id="AYA98583.1"/>
    </source>
</evidence>
<sequence>MRKRGSITIFVCLIFVCISALICGLLESARTSAARLYLQTAGYSAIDSLFSRYHRALWENYKILSFESENDENIKDLMLSYMEPYVDNSGMYRIQNPQINLNKKINLNDNGGMYLEQEIIDYMSLGTFESIFDGSPDDLWKNIEDAKSMEKITSEYGLSSKEAIEVEKSLSRISKNIAEQEKIKSDMKNAFNMRNITELEKLCNDLKKSVKEIPDLVKKYEKQADKMSKKIREIEDKNTENLSKLSEGNRSYIEGEIAKFKEYVDKDSERRTEVIALTLLSENSINEIEHLESDIDILKERIEEDDEDEQDQDISENWDIVGEDISSMTEMKLDFKHGIADEEKEDQLKQVKDLISNGVFSLVIPENREVSLKTVNTLSLPSNAITNGYTDRNLAERLLINEYLGAYFADFTDDIDTPLSYELEYILNGRSSDKENLENTILKILAIREGLNYMHIISDSSKMQMAYELAATISGVLCLPQITFLIKFLIIAVWALVESVIDIRCLLEGGKIPLIKNKDDWRSNLSSIFNILNTNIVEEGEISGRGINYEGYLKMLLYTEDPVKRNFRMMDIMQLDIGVDQKDFLIQDMIYGIDADIGCGARRLFSEISLFSDEFSILSSGYDIRIKVEKIY</sequence>
<organism evidence="1 2">
    <name type="scientific">Lachnoanaerobaculum umeaense</name>
    <dbReference type="NCBI Taxonomy" id="617123"/>
    <lineage>
        <taxon>Bacteria</taxon>
        <taxon>Bacillati</taxon>
        <taxon>Bacillota</taxon>
        <taxon>Clostridia</taxon>
        <taxon>Lachnospirales</taxon>
        <taxon>Lachnospiraceae</taxon>
        <taxon>Lachnoanaerobaculum</taxon>
    </lineage>
</organism>
<dbReference type="EMBL" id="CP032364">
    <property type="protein sequence ID" value="AYA98583.1"/>
    <property type="molecule type" value="Genomic_DNA"/>
</dbReference>
<accession>A0A385Q216</accession>
<dbReference type="Proteomes" id="UP000265562">
    <property type="component" value="Chromosome"/>
</dbReference>
<dbReference type="RefSeq" id="WP_111524454.1">
    <property type="nucleotide sequence ID" value="NZ_CP032364.1"/>
</dbReference>
<keyword evidence="2" id="KW-1185">Reference proteome</keyword>
<dbReference type="AlphaFoldDB" id="A0A385Q216"/>
<dbReference type="KEGG" id="lua:D4A81_00765"/>